<dbReference type="EMBL" id="JAZHYN010000030">
    <property type="protein sequence ID" value="MEF3367030.1"/>
    <property type="molecule type" value="Genomic_DNA"/>
</dbReference>
<dbReference type="Pfam" id="PF13772">
    <property type="entry name" value="AIG2_2"/>
    <property type="match status" value="1"/>
</dbReference>
<sequence length="148" mass="15917">MPLYFAYGSNMDAAAMEKRCPRSRLLGRARLAGHRLVVMASGFVSVAADRRANVHGVLWSVPTGDVIALDRYEDIAHGLYAKKIFPVLREPVGAVMALTYVGANPNLGAAGRLYLEGVVAAARAQALPEDYIDYLSSLVAARQGGRRS</sequence>
<dbReference type="CDD" id="cd06661">
    <property type="entry name" value="GGCT_like"/>
    <property type="match status" value="1"/>
</dbReference>
<dbReference type="InterPro" id="IPR036568">
    <property type="entry name" value="GGCT-like_sf"/>
</dbReference>
<keyword evidence="3" id="KW-1185">Reference proteome</keyword>
<evidence type="ECO:0000313" key="2">
    <source>
        <dbReference type="EMBL" id="MEF3367030.1"/>
    </source>
</evidence>
<proteinExistence type="predicted"/>
<dbReference type="PANTHER" id="PTHR12935:SF0">
    <property type="entry name" value="GAMMA-GLUTAMYLCYCLOTRANSFERASE"/>
    <property type="match status" value="1"/>
</dbReference>
<dbReference type="RefSeq" id="WP_332082062.1">
    <property type="nucleotide sequence ID" value="NZ_JAZHYN010000030.1"/>
</dbReference>
<name>A0ABU7XIR5_9HYPH</name>
<dbReference type="PANTHER" id="PTHR12935">
    <property type="entry name" value="GAMMA-GLUTAMYLCYCLOTRANSFERASE"/>
    <property type="match status" value="1"/>
</dbReference>
<accession>A0ABU7XIR5</accession>
<dbReference type="Gene3D" id="3.10.490.10">
    <property type="entry name" value="Gamma-glutamyl cyclotransferase-like"/>
    <property type="match status" value="1"/>
</dbReference>
<reference evidence="2 3" key="1">
    <citation type="submission" date="2024-02" db="EMBL/GenBank/DDBJ databases">
        <authorList>
            <person name="Grouzdev D."/>
        </authorList>
    </citation>
    <scope>NUCLEOTIDE SEQUENCE [LARGE SCALE GENOMIC DNA]</scope>
    <source>
        <strain evidence="2 3">9N</strain>
    </source>
</reference>
<dbReference type="Proteomes" id="UP001350748">
    <property type="component" value="Unassembled WGS sequence"/>
</dbReference>
<evidence type="ECO:0000256" key="1">
    <source>
        <dbReference type="ARBA" id="ARBA00023239"/>
    </source>
</evidence>
<gene>
    <name evidence="2" type="ORF">V3H18_10845</name>
</gene>
<evidence type="ECO:0000313" key="3">
    <source>
        <dbReference type="Proteomes" id="UP001350748"/>
    </source>
</evidence>
<dbReference type="InterPro" id="IPR013024">
    <property type="entry name" value="GGCT-like"/>
</dbReference>
<keyword evidence="1" id="KW-0456">Lyase</keyword>
<dbReference type="InterPro" id="IPR017939">
    <property type="entry name" value="G-Glutamylcylcotransferase"/>
</dbReference>
<comment type="caution">
    <text evidence="2">The sequence shown here is derived from an EMBL/GenBank/DDBJ whole genome shotgun (WGS) entry which is preliminary data.</text>
</comment>
<organism evidence="2 3">
    <name type="scientific">Methylocystis borbori</name>
    <dbReference type="NCBI Taxonomy" id="3118750"/>
    <lineage>
        <taxon>Bacteria</taxon>
        <taxon>Pseudomonadati</taxon>
        <taxon>Pseudomonadota</taxon>
        <taxon>Alphaproteobacteria</taxon>
        <taxon>Hyphomicrobiales</taxon>
        <taxon>Methylocystaceae</taxon>
        <taxon>Methylocystis</taxon>
    </lineage>
</organism>
<dbReference type="SUPFAM" id="SSF110857">
    <property type="entry name" value="Gamma-glutamyl cyclotransferase-like"/>
    <property type="match status" value="1"/>
</dbReference>
<protein>
    <submittedName>
        <fullName evidence="2">Gamma-glutamylcyclotransferase family protein</fullName>
    </submittedName>
</protein>